<dbReference type="OrthoDB" id="6141328at2759"/>
<dbReference type="OMA" id="LMICEAN"/>
<evidence type="ECO:0000259" key="7">
    <source>
        <dbReference type="PROSITE" id="PS50950"/>
    </source>
</evidence>
<evidence type="ECO:0000313" key="9">
    <source>
        <dbReference type="Proteomes" id="UP000005408"/>
    </source>
</evidence>
<evidence type="ECO:0000313" key="8">
    <source>
        <dbReference type="EnsemblMetazoa" id="G33742.1:cds"/>
    </source>
</evidence>
<sequence length="759" mass="86054">MPFCAAFGCASVHKKGCGVSFFSFPKDSARRKRWTIYCRRDKFAPENHSRLCSKHFSTDQLERDPNVLERLGYVNARIKLKGDAIPDVPLRVQAAPLVLPPKTRGAFAKRNKPYLLHEALQEVELRNGNDATPVTIHHDGEAPPNSEPKTAVEVPEPEDPPVSSSQTCTTLTKKCQASITVPQRTRRIQVSMTDKNCITVSKGVQCSSLFDGVSLREAAGLVPLAEPKQEANQFILDEDTQSDVEEDEDQADSDYDPFEEEDEESDEEDQVYENGIPLRTAVHPEEERQFLVAESCLAKLLEKCGICGSPCMSSLNFTRGTMVGTRSQCTCGHVCEWESQQCLNGMPWSNIFVAGAIVFSGSNAAKCLRLFQHLKLQMMSTSTFSRIQSAYVIPSCIFTWDYHLETLLQEYQGQRLTLGGDARCDSPGYSAKYGSYTLMDLETGKILDFQLVQSNEVKSSVHMELEGLKRGIQQLVDAGLQIDNIITDRHGMVRKFMRTEHPDKRHYFDVWHVAKGISKKLEAASKKRDCADIRPWIKSSVNHCYWVAASCGEDGYLKEQKWSSLTEHVTNKHEHCEHGVLEEDRLWIKEGSRAHKLFRDVVDSNYLMRDIPKLSPLHQTYGLEVYHSVVNSFAPKNTHFFYPAMMARLCVAALHFNENGSRHQAMTRAGAAKWQICYPKDKRGDHPVAKPIKTPITYEYIDILRINLVERRRQFPSYQTAGQDADRLLGYQPPSLTSKWEPYNKDQLVATRRSRFARQ</sequence>
<dbReference type="SUPFAM" id="SSF57716">
    <property type="entry name" value="Glucocorticoid receptor-like (DNA-binding domain)"/>
    <property type="match status" value="1"/>
</dbReference>
<dbReference type="SMART" id="SM00692">
    <property type="entry name" value="DM3"/>
    <property type="match status" value="1"/>
</dbReference>
<dbReference type="Gene3D" id="6.20.210.20">
    <property type="entry name" value="THAP domain"/>
    <property type="match status" value="1"/>
</dbReference>
<evidence type="ECO:0000256" key="1">
    <source>
        <dbReference type="ARBA" id="ARBA00022723"/>
    </source>
</evidence>
<dbReference type="PANTHER" id="PTHR31751">
    <property type="entry name" value="SI:CH211-108C17.2-RELATED-RELATED"/>
    <property type="match status" value="1"/>
</dbReference>
<dbReference type="InterPro" id="IPR006612">
    <property type="entry name" value="THAP_Znf"/>
</dbReference>
<evidence type="ECO:0000256" key="3">
    <source>
        <dbReference type="ARBA" id="ARBA00022833"/>
    </source>
</evidence>
<proteinExistence type="predicted"/>
<dbReference type="AlphaFoldDB" id="A0A8W8MQ57"/>
<organism evidence="8 9">
    <name type="scientific">Magallana gigas</name>
    <name type="common">Pacific oyster</name>
    <name type="synonym">Crassostrea gigas</name>
    <dbReference type="NCBI Taxonomy" id="29159"/>
    <lineage>
        <taxon>Eukaryota</taxon>
        <taxon>Metazoa</taxon>
        <taxon>Spiralia</taxon>
        <taxon>Lophotrochozoa</taxon>
        <taxon>Mollusca</taxon>
        <taxon>Bivalvia</taxon>
        <taxon>Autobranchia</taxon>
        <taxon>Pteriomorphia</taxon>
        <taxon>Ostreida</taxon>
        <taxon>Ostreoidea</taxon>
        <taxon>Ostreidae</taxon>
        <taxon>Magallana</taxon>
    </lineage>
</organism>
<evidence type="ECO:0000256" key="2">
    <source>
        <dbReference type="ARBA" id="ARBA00022771"/>
    </source>
</evidence>
<feature type="region of interest" description="Disordered" evidence="6">
    <location>
        <begin position="230"/>
        <end position="271"/>
    </location>
</feature>
<keyword evidence="4 5" id="KW-0238">DNA-binding</keyword>
<evidence type="ECO:0000256" key="6">
    <source>
        <dbReference type="SAM" id="MobiDB-lite"/>
    </source>
</evidence>
<feature type="domain" description="THAP-type" evidence="7">
    <location>
        <begin position="1"/>
        <end position="89"/>
    </location>
</feature>
<feature type="compositionally biased region" description="Acidic residues" evidence="6">
    <location>
        <begin position="236"/>
        <end position="271"/>
    </location>
</feature>
<dbReference type="GO" id="GO:0003677">
    <property type="term" value="F:DNA binding"/>
    <property type="evidence" value="ECO:0007669"/>
    <property type="project" value="UniProtKB-UniRule"/>
</dbReference>
<dbReference type="Proteomes" id="UP000005408">
    <property type="component" value="Unassembled WGS sequence"/>
</dbReference>
<keyword evidence="2 5" id="KW-0863">Zinc-finger</keyword>
<keyword evidence="1" id="KW-0479">Metal-binding</keyword>
<dbReference type="PANTHER" id="PTHR31751:SF42">
    <property type="entry name" value="PROTEIN CBG10204"/>
    <property type="match status" value="1"/>
</dbReference>
<keyword evidence="3" id="KW-0862">Zinc</keyword>
<dbReference type="PROSITE" id="PS50950">
    <property type="entry name" value="ZF_THAP"/>
    <property type="match status" value="1"/>
</dbReference>
<name>A0A8W8MQ57_MAGGI</name>
<dbReference type="GO" id="GO:0008270">
    <property type="term" value="F:zinc ion binding"/>
    <property type="evidence" value="ECO:0007669"/>
    <property type="project" value="UniProtKB-KW"/>
</dbReference>
<dbReference type="SMART" id="SM00980">
    <property type="entry name" value="THAP"/>
    <property type="match status" value="1"/>
</dbReference>
<keyword evidence="9" id="KW-1185">Reference proteome</keyword>
<dbReference type="Pfam" id="PF05485">
    <property type="entry name" value="THAP"/>
    <property type="match status" value="1"/>
</dbReference>
<accession>A0A8W8MQ57</accession>
<evidence type="ECO:0000256" key="4">
    <source>
        <dbReference type="ARBA" id="ARBA00023125"/>
    </source>
</evidence>
<dbReference type="EnsemblMetazoa" id="G33742.1">
    <property type="protein sequence ID" value="G33742.1:cds"/>
    <property type="gene ID" value="G33742"/>
</dbReference>
<dbReference type="InterPro" id="IPR038441">
    <property type="entry name" value="THAP_Znf_sf"/>
</dbReference>
<evidence type="ECO:0000256" key="5">
    <source>
        <dbReference type="PROSITE-ProRule" id="PRU00309"/>
    </source>
</evidence>
<protein>
    <recommendedName>
        <fullName evidence="7">THAP-type domain-containing protein</fullName>
    </recommendedName>
</protein>
<feature type="region of interest" description="Disordered" evidence="6">
    <location>
        <begin position="138"/>
        <end position="169"/>
    </location>
</feature>
<reference evidence="8" key="1">
    <citation type="submission" date="2022-08" db="UniProtKB">
        <authorList>
            <consortium name="EnsemblMetazoa"/>
        </authorList>
    </citation>
    <scope>IDENTIFICATION</scope>
    <source>
        <strain evidence="8">05x7-T-G4-1.051#20</strain>
    </source>
</reference>